<evidence type="ECO:0000313" key="3">
    <source>
        <dbReference type="Proteomes" id="UP001596099"/>
    </source>
</evidence>
<sequence>MRELSGTSRTVTADEQSDAASVHDDLLVISNRQPYRHRYDDDGEVVTDQPVGGLTAGLDPVVQRVDGTWVAWGDGDADEEMVDEDDCVRVPPDDPSYTLRRVWLDDEDIEGYYYGFSNRVLWPLSHGLVGTMEYQENHWQQYREVNEVFAEAVAENAGENSLVWFQDYHFALAPRFVRERAPGPTLMQFWHIPWPDWDTFRACPVREEVLDGLLANDLLSFHVPRYCENFLGCVDACFDDAVVNESTGEVQRGSETTRVRAFPMGVDVDRIDEEAAACTDEEWVEFAEQIGIDPDVTLSVGVDRLDYTKGIPERLAALERFFEEHPDWQGELTHVQKLSESRSRIPAYGDVADRVEEAIERINGRFATDDWQPVVRLDSHLTTTQLYGLYRRADIALVSPVRDGMNLVAKEYVAAQTDDPGVLLLSELAGAEDELGEFALSIAPYDTASFADTIEQAVTMAEDERRERMANLRAAVAANDVDQWMADIFEEARQVRMARER</sequence>
<dbReference type="GO" id="GO:0005992">
    <property type="term" value="P:trehalose biosynthetic process"/>
    <property type="evidence" value="ECO:0007669"/>
    <property type="project" value="UniProtKB-ARBA"/>
</dbReference>
<keyword evidence="3" id="KW-1185">Reference proteome</keyword>
<dbReference type="EMBL" id="JBHSQH010000001">
    <property type="protein sequence ID" value="MFC5971318.1"/>
    <property type="molecule type" value="Genomic_DNA"/>
</dbReference>
<dbReference type="Proteomes" id="UP001596099">
    <property type="component" value="Unassembled WGS sequence"/>
</dbReference>
<dbReference type="Pfam" id="PF00982">
    <property type="entry name" value="Glyco_transf_20"/>
    <property type="match status" value="1"/>
</dbReference>
<accession>A0ABD5RLM8</accession>
<gene>
    <name evidence="2" type="ORF">ACFPYI_08260</name>
</gene>
<proteinExistence type="predicted"/>
<dbReference type="CDD" id="cd03788">
    <property type="entry name" value="GT20_TPS"/>
    <property type="match status" value="1"/>
</dbReference>
<feature type="compositionally biased region" description="Polar residues" evidence="1">
    <location>
        <begin position="1"/>
        <end position="14"/>
    </location>
</feature>
<dbReference type="InterPro" id="IPR001830">
    <property type="entry name" value="Glyco_trans_20"/>
</dbReference>
<reference evidence="2 3" key="1">
    <citation type="journal article" date="2019" name="Int. J. Syst. Evol. Microbiol.">
        <title>The Global Catalogue of Microorganisms (GCM) 10K type strain sequencing project: providing services to taxonomists for standard genome sequencing and annotation.</title>
        <authorList>
            <consortium name="The Broad Institute Genomics Platform"/>
            <consortium name="The Broad Institute Genome Sequencing Center for Infectious Disease"/>
            <person name="Wu L."/>
            <person name="Ma J."/>
        </authorList>
    </citation>
    <scope>NUCLEOTIDE SEQUENCE [LARGE SCALE GENOMIC DNA]</scope>
    <source>
        <strain evidence="2 3">CGMCC 1.12543</strain>
    </source>
</reference>
<name>A0ABD5RLM8_9EURY</name>
<dbReference type="PANTHER" id="PTHR10788:SF106">
    <property type="entry name" value="BCDNA.GH08860"/>
    <property type="match status" value="1"/>
</dbReference>
<evidence type="ECO:0000313" key="2">
    <source>
        <dbReference type="EMBL" id="MFC5971318.1"/>
    </source>
</evidence>
<protein>
    <submittedName>
        <fullName evidence="2">Trehalose-6-phosphate synthase</fullName>
    </submittedName>
</protein>
<comment type="caution">
    <text evidence="2">The sequence shown here is derived from an EMBL/GenBank/DDBJ whole genome shotgun (WGS) entry which is preliminary data.</text>
</comment>
<evidence type="ECO:0000256" key="1">
    <source>
        <dbReference type="SAM" id="MobiDB-lite"/>
    </source>
</evidence>
<dbReference type="PANTHER" id="PTHR10788">
    <property type="entry name" value="TREHALOSE-6-PHOSPHATE SYNTHASE"/>
    <property type="match status" value="1"/>
</dbReference>
<organism evidence="2 3">
    <name type="scientific">Halomarina salina</name>
    <dbReference type="NCBI Taxonomy" id="1872699"/>
    <lineage>
        <taxon>Archaea</taxon>
        <taxon>Methanobacteriati</taxon>
        <taxon>Methanobacteriota</taxon>
        <taxon>Stenosarchaea group</taxon>
        <taxon>Halobacteria</taxon>
        <taxon>Halobacteriales</taxon>
        <taxon>Natronomonadaceae</taxon>
        <taxon>Halomarina</taxon>
    </lineage>
</organism>
<dbReference type="RefSeq" id="WP_247414222.1">
    <property type="nucleotide sequence ID" value="NZ_JALLGW010000001.1"/>
</dbReference>
<dbReference type="Gene3D" id="3.40.50.2000">
    <property type="entry name" value="Glycogen Phosphorylase B"/>
    <property type="match status" value="2"/>
</dbReference>
<feature type="region of interest" description="Disordered" evidence="1">
    <location>
        <begin position="1"/>
        <end position="20"/>
    </location>
</feature>
<dbReference type="AlphaFoldDB" id="A0ABD5RLM8"/>
<dbReference type="GO" id="GO:0016758">
    <property type="term" value="F:hexosyltransferase activity"/>
    <property type="evidence" value="ECO:0007669"/>
    <property type="project" value="UniProtKB-ARBA"/>
</dbReference>
<dbReference type="SUPFAM" id="SSF53756">
    <property type="entry name" value="UDP-Glycosyltransferase/glycogen phosphorylase"/>
    <property type="match status" value="1"/>
</dbReference>